<evidence type="ECO:0000256" key="11">
    <source>
        <dbReference type="ARBA" id="ARBA00023002"/>
    </source>
</evidence>
<dbReference type="InterPro" id="IPR000534">
    <property type="entry name" value="Semialdehyde_DH_NAD-bd"/>
</dbReference>
<dbReference type="NCBIfam" id="NF011456">
    <property type="entry name" value="PRK14874.1"/>
    <property type="match status" value="1"/>
</dbReference>
<dbReference type="SUPFAM" id="SSF55347">
    <property type="entry name" value="Glyceraldehyde-3-phosphate dehydrogenase-like, C-terminal domain"/>
    <property type="match status" value="1"/>
</dbReference>
<evidence type="ECO:0000256" key="4">
    <source>
        <dbReference type="ARBA" id="ARBA00010584"/>
    </source>
</evidence>
<evidence type="ECO:0000259" key="17">
    <source>
        <dbReference type="SMART" id="SM00859"/>
    </source>
</evidence>
<dbReference type="Pfam" id="PF02774">
    <property type="entry name" value="Semialdhyde_dhC"/>
    <property type="match status" value="1"/>
</dbReference>
<feature type="binding site" evidence="15">
    <location>
        <begin position="13"/>
        <end position="16"/>
    </location>
    <ligand>
        <name>NADP(+)</name>
        <dbReference type="ChEBI" id="CHEBI:58349"/>
    </ligand>
</feature>
<dbReference type="AlphaFoldDB" id="A0A3R8KDZ5"/>
<dbReference type="InterPro" id="IPR012080">
    <property type="entry name" value="Asp_semialdehyde_DH"/>
</dbReference>
<name>A0A3R8KDZ5_9LACO</name>
<dbReference type="GO" id="GO:0046983">
    <property type="term" value="F:protein dimerization activity"/>
    <property type="evidence" value="ECO:0007669"/>
    <property type="project" value="InterPro"/>
</dbReference>
<evidence type="ECO:0000256" key="2">
    <source>
        <dbReference type="ARBA" id="ARBA00005076"/>
    </source>
</evidence>
<dbReference type="SUPFAM" id="SSF51735">
    <property type="entry name" value="NAD(P)-binding Rossmann-fold domains"/>
    <property type="match status" value="1"/>
</dbReference>
<dbReference type="EC" id="1.2.1.11" evidence="6 15"/>
<dbReference type="HAMAP" id="MF_02121">
    <property type="entry name" value="ASADH"/>
    <property type="match status" value="1"/>
</dbReference>
<keyword evidence="19" id="KW-1185">Reference proteome</keyword>
<dbReference type="GO" id="GO:0009088">
    <property type="term" value="P:threonine biosynthetic process"/>
    <property type="evidence" value="ECO:0007669"/>
    <property type="project" value="UniProtKB-UniRule"/>
</dbReference>
<sequence>MAKKYVIAILGATGAVGTRMVAQLAKSDIPVAELRLLASKRSVGQQIEFRGRSLTVSEAVPDSFNGVDIVLASAGGKVSARLLPEAVKRGAVCVDNTSYFRMNEHVPLVVPEVNAAEVSQHHGIIANPNCSTIQMVVALNPVRKRYGLNQIVVSTYQSAGGAGQAGIDELYREASEHLSGQAMTSQILPVKGQDHHYPLAFNLLPQIDVFEEGDYTHEEWKMIHETKKILCGDKNSRALKVTATCVRVPVPITHGETVYFTTDATPTPAAIRETLTTAPGVVVQDDPKQQLYPQPVNAVGSQATFVGRIRSDMENARAYHMWVVADNLVKGAAGNAVQIVEALIQRGAVHGSPASAPLFMKN</sequence>
<dbReference type="GO" id="GO:0019877">
    <property type="term" value="P:diaminopimelate biosynthetic process"/>
    <property type="evidence" value="ECO:0007669"/>
    <property type="project" value="UniProtKB-UniRule"/>
</dbReference>
<keyword evidence="9 15" id="KW-0521">NADP</keyword>
<dbReference type="CDD" id="cd18131">
    <property type="entry name" value="ASADH_C_bac_euk_like"/>
    <property type="match status" value="1"/>
</dbReference>
<comment type="pathway">
    <text evidence="1 15">Amino-acid biosynthesis; L-methionine biosynthesis via de novo pathway; L-homoserine from L-aspartate: step 2/3.</text>
</comment>
<comment type="caution">
    <text evidence="18">The sequence shown here is derived from an EMBL/GenBank/DDBJ whole genome shotgun (WGS) entry which is preliminary data.</text>
</comment>
<dbReference type="GO" id="GO:0009089">
    <property type="term" value="P:lysine biosynthetic process via diaminopimelate"/>
    <property type="evidence" value="ECO:0007669"/>
    <property type="project" value="UniProtKB-UniRule"/>
</dbReference>
<dbReference type="UniPathway" id="UPA00050">
    <property type="reaction ID" value="UER00463"/>
</dbReference>
<evidence type="ECO:0000313" key="19">
    <source>
        <dbReference type="Proteomes" id="UP000283633"/>
    </source>
</evidence>
<dbReference type="UniPathway" id="UPA00034">
    <property type="reaction ID" value="UER00016"/>
</dbReference>
<dbReference type="Gene3D" id="3.40.50.720">
    <property type="entry name" value="NAD(P)-binding Rossmann-like Domain"/>
    <property type="match status" value="1"/>
</dbReference>
<evidence type="ECO:0000256" key="13">
    <source>
        <dbReference type="ARBA" id="ARBA00023167"/>
    </source>
</evidence>
<keyword evidence="10 15" id="KW-0220">Diaminopimelate biosynthesis</keyword>
<comment type="subunit">
    <text evidence="5 15">Homodimer.</text>
</comment>
<feature type="binding site" evidence="15">
    <location>
        <position position="247"/>
    </location>
    <ligand>
        <name>substrate</name>
    </ligand>
</feature>
<feature type="binding site" evidence="15">
    <location>
        <position position="157"/>
    </location>
    <ligand>
        <name>substrate</name>
    </ligand>
</feature>
<feature type="binding site" evidence="15">
    <location>
        <begin position="41"/>
        <end position="42"/>
    </location>
    <ligand>
        <name>NADP(+)</name>
        <dbReference type="ChEBI" id="CHEBI:58349"/>
    </ligand>
</feature>
<keyword evidence="11 15" id="KW-0560">Oxidoreductase</keyword>
<feature type="binding site" evidence="15">
    <location>
        <position position="327"/>
    </location>
    <ligand>
        <name>NADP(+)</name>
        <dbReference type="ChEBI" id="CHEBI:58349"/>
    </ligand>
</feature>
<comment type="catalytic activity">
    <reaction evidence="14 15">
        <text>L-aspartate 4-semialdehyde + phosphate + NADP(+) = 4-phospho-L-aspartate + NADPH + H(+)</text>
        <dbReference type="Rhea" id="RHEA:24284"/>
        <dbReference type="ChEBI" id="CHEBI:15378"/>
        <dbReference type="ChEBI" id="CHEBI:43474"/>
        <dbReference type="ChEBI" id="CHEBI:57535"/>
        <dbReference type="ChEBI" id="CHEBI:57783"/>
        <dbReference type="ChEBI" id="CHEBI:58349"/>
        <dbReference type="ChEBI" id="CHEBI:537519"/>
        <dbReference type="EC" id="1.2.1.11"/>
    </reaction>
</comment>
<dbReference type="Proteomes" id="UP000283633">
    <property type="component" value="Unassembled WGS sequence"/>
</dbReference>
<reference evidence="18 19" key="1">
    <citation type="submission" date="2018-08" db="EMBL/GenBank/DDBJ databases">
        <title>Genome Lactobacillus garii FI11369.</title>
        <authorList>
            <person name="Diaz M."/>
            <person name="Narbad A."/>
        </authorList>
    </citation>
    <scope>NUCLEOTIDE SEQUENCE [LARGE SCALE GENOMIC DNA]</scope>
    <source>
        <strain evidence="18 19">FI11369</strain>
    </source>
</reference>
<evidence type="ECO:0000313" key="18">
    <source>
        <dbReference type="EMBL" id="RRK10092.1"/>
    </source>
</evidence>
<dbReference type="PIRSF" id="PIRSF000148">
    <property type="entry name" value="ASA_dh"/>
    <property type="match status" value="1"/>
</dbReference>
<comment type="pathway">
    <text evidence="3 15">Amino-acid biosynthesis; L-threonine biosynthesis; L-threonine from L-aspartate: step 2/5.</text>
</comment>
<dbReference type="SMART" id="SM00859">
    <property type="entry name" value="Semialdhyde_dh"/>
    <property type="match status" value="1"/>
</dbReference>
<dbReference type="GO" id="GO:0051287">
    <property type="term" value="F:NAD binding"/>
    <property type="evidence" value="ECO:0007669"/>
    <property type="project" value="InterPro"/>
</dbReference>
<comment type="pathway">
    <text evidence="2 15">Amino-acid biosynthesis; L-lysine biosynthesis via DAP pathway; (S)-tetrahydrodipicolinate from L-aspartate: step 2/4.</text>
</comment>
<dbReference type="InterPro" id="IPR012280">
    <property type="entry name" value="Semialdhyde_DH_dimer_dom"/>
</dbReference>
<evidence type="ECO:0000256" key="6">
    <source>
        <dbReference type="ARBA" id="ARBA00013120"/>
    </source>
</evidence>
<keyword evidence="7 15" id="KW-0028">Amino-acid biosynthesis</keyword>
<evidence type="ECO:0000256" key="1">
    <source>
        <dbReference type="ARBA" id="ARBA00005021"/>
    </source>
</evidence>
<evidence type="ECO:0000256" key="16">
    <source>
        <dbReference type="PIRSR" id="PIRSR000148-1"/>
    </source>
</evidence>
<comment type="function">
    <text evidence="15">Catalyzes the NADPH-dependent formation of L-aspartate-semialdehyde (L-ASA) by the reductive dephosphorylation of L-aspartyl-4-phosphate.</text>
</comment>
<dbReference type="PANTHER" id="PTHR46278:SF2">
    <property type="entry name" value="ASPARTATE-SEMIALDEHYDE DEHYDROGENASE"/>
    <property type="match status" value="1"/>
</dbReference>
<dbReference type="EMBL" id="QWZQ01000030">
    <property type="protein sequence ID" value="RRK10092.1"/>
    <property type="molecule type" value="Genomic_DNA"/>
</dbReference>
<keyword evidence="12 15" id="KW-0457">Lysine biosynthesis</keyword>
<comment type="similarity">
    <text evidence="4 15">Belongs to the aspartate-semialdehyde dehydrogenase family.</text>
</comment>
<protein>
    <recommendedName>
        <fullName evidence="6 15">Aspartate-semialdehyde dehydrogenase</fullName>
        <shortName evidence="15">ASA dehydrogenase</shortName>
        <shortName evidence="15">ASADH</shortName>
        <ecNumber evidence="6 15">1.2.1.11</ecNumber>
    </recommendedName>
    <alternativeName>
        <fullName evidence="15">Aspartate-beta-semialdehyde dehydrogenase</fullName>
    </alternativeName>
</protein>
<evidence type="ECO:0000256" key="5">
    <source>
        <dbReference type="ARBA" id="ARBA00011738"/>
    </source>
</evidence>
<feature type="active site" description="Acyl-thioester intermediate" evidence="15 16">
    <location>
        <position position="130"/>
    </location>
</feature>
<dbReference type="Gene3D" id="3.30.360.10">
    <property type="entry name" value="Dihydrodipicolinate Reductase, domain 2"/>
    <property type="match status" value="1"/>
</dbReference>
<dbReference type="NCBIfam" id="TIGR01296">
    <property type="entry name" value="asd_B"/>
    <property type="match status" value="1"/>
</dbReference>
<evidence type="ECO:0000256" key="12">
    <source>
        <dbReference type="ARBA" id="ARBA00023154"/>
    </source>
</evidence>
<dbReference type="CDD" id="cd02316">
    <property type="entry name" value="VcASADH2_like_N"/>
    <property type="match status" value="1"/>
</dbReference>
<feature type="active site" description="Proton acceptor" evidence="15 16">
    <location>
        <position position="254"/>
    </location>
</feature>
<dbReference type="UniPathway" id="UPA00051">
    <property type="reaction ID" value="UER00464"/>
</dbReference>
<evidence type="ECO:0000256" key="7">
    <source>
        <dbReference type="ARBA" id="ARBA00022605"/>
    </source>
</evidence>
<evidence type="ECO:0000256" key="3">
    <source>
        <dbReference type="ARBA" id="ARBA00005097"/>
    </source>
</evidence>
<gene>
    <name evidence="15" type="primary">asd</name>
    <name evidence="18" type="ORF">D1831_09400</name>
</gene>
<feature type="binding site" evidence="15">
    <location>
        <position position="101"/>
    </location>
    <ligand>
        <name>phosphate</name>
        <dbReference type="ChEBI" id="CHEBI:43474"/>
    </ligand>
</feature>
<organism evidence="18 19">
    <name type="scientific">Lactiplantibacillus garii</name>
    <dbReference type="NCBI Taxonomy" id="2306423"/>
    <lineage>
        <taxon>Bacteria</taxon>
        <taxon>Bacillati</taxon>
        <taxon>Bacillota</taxon>
        <taxon>Bacilli</taxon>
        <taxon>Lactobacillales</taxon>
        <taxon>Lactobacillaceae</taxon>
        <taxon>Lactiplantibacillus</taxon>
    </lineage>
</organism>
<dbReference type="GO" id="GO:0004073">
    <property type="term" value="F:aspartate-semialdehyde dehydrogenase activity"/>
    <property type="evidence" value="ECO:0007669"/>
    <property type="project" value="UniProtKB-UniRule"/>
</dbReference>
<dbReference type="PANTHER" id="PTHR46278">
    <property type="entry name" value="DEHYDROGENASE, PUTATIVE-RELATED"/>
    <property type="match status" value="1"/>
</dbReference>
<keyword evidence="13 15" id="KW-0486">Methionine biosynthesis</keyword>
<dbReference type="RefSeq" id="WP_125072678.1">
    <property type="nucleotide sequence ID" value="NZ_QWZQ01000030.1"/>
</dbReference>
<evidence type="ECO:0000256" key="8">
    <source>
        <dbReference type="ARBA" id="ARBA00022697"/>
    </source>
</evidence>
<keyword evidence="8 15" id="KW-0791">Threonine biosynthesis</keyword>
<evidence type="ECO:0000256" key="15">
    <source>
        <dbReference type="HAMAP-Rule" id="MF_02121"/>
    </source>
</evidence>
<dbReference type="Pfam" id="PF01118">
    <property type="entry name" value="Semialdhyde_dh"/>
    <property type="match status" value="1"/>
</dbReference>
<dbReference type="InterPro" id="IPR036291">
    <property type="entry name" value="NAD(P)-bd_dom_sf"/>
</dbReference>
<dbReference type="OrthoDB" id="9805684at2"/>
<dbReference type="GO" id="GO:0009097">
    <property type="term" value="P:isoleucine biosynthetic process"/>
    <property type="evidence" value="ECO:0007669"/>
    <property type="project" value="UniProtKB-UniRule"/>
</dbReference>
<dbReference type="GO" id="GO:0071266">
    <property type="term" value="P:'de novo' L-methionine biosynthetic process"/>
    <property type="evidence" value="ECO:0007669"/>
    <property type="project" value="UniProtKB-UniRule"/>
</dbReference>
<evidence type="ECO:0000256" key="9">
    <source>
        <dbReference type="ARBA" id="ARBA00022857"/>
    </source>
</evidence>
<dbReference type="InterPro" id="IPR005986">
    <property type="entry name" value="Asp_semialdehyde_DH_beta"/>
</dbReference>
<comment type="caution">
    <text evidence="15">Lacks conserved residue(s) required for the propagation of feature annotation.</text>
</comment>
<accession>A0A3R8KDZ5</accession>
<feature type="domain" description="Semialdehyde dehydrogenase NAD-binding" evidence="17">
    <location>
        <begin position="6"/>
        <end position="121"/>
    </location>
</feature>
<evidence type="ECO:0000256" key="14">
    <source>
        <dbReference type="ARBA" id="ARBA00047891"/>
    </source>
</evidence>
<dbReference type="GO" id="GO:0050661">
    <property type="term" value="F:NADP binding"/>
    <property type="evidence" value="ECO:0007669"/>
    <property type="project" value="UniProtKB-UniRule"/>
</dbReference>
<proteinExistence type="inferred from homology"/>
<evidence type="ECO:0000256" key="10">
    <source>
        <dbReference type="ARBA" id="ARBA00022915"/>
    </source>
</evidence>